<evidence type="ECO:0000259" key="2">
    <source>
        <dbReference type="Pfam" id="PF02470"/>
    </source>
</evidence>
<protein>
    <submittedName>
        <fullName evidence="3">MlaD family protein</fullName>
    </submittedName>
</protein>
<reference evidence="4" key="1">
    <citation type="journal article" date="2019" name="Int. J. Syst. Evol. Microbiol.">
        <title>The Global Catalogue of Microorganisms (GCM) 10K type strain sequencing project: providing services to taxonomists for standard genome sequencing and annotation.</title>
        <authorList>
            <consortium name="The Broad Institute Genomics Platform"/>
            <consortium name="The Broad Institute Genome Sequencing Center for Infectious Disease"/>
            <person name="Wu L."/>
            <person name="Ma J."/>
        </authorList>
    </citation>
    <scope>NUCLEOTIDE SEQUENCE [LARGE SCALE GENOMIC DNA]</scope>
    <source>
        <strain evidence="4">JCM 17917</strain>
    </source>
</reference>
<dbReference type="InterPro" id="IPR052336">
    <property type="entry name" value="MlaD_Phospholipid_Transporter"/>
</dbReference>
<dbReference type="PANTHER" id="PTHR33371">
    <property type="entry name" value="INTERMEMBRANE PHOSPHOLIPID TRANSPORT SYSTEM BINDING PROTEIN MLAD-RELATED"/>
    <property type="match status" value="1"/>
</dbReference>
<feature type="domain" description="Mce/MlaD" evidence="2">
    <location>
        <begin position="37"/>
        <end position="113"/>
    </location>
</feature>
<keyword evidence="1" id="KW-0175">Coiled coil</keyword>
<gene>
    <name evidence="3" type="ORF">GCM10023183_18820</name>
</gene>
<dbReference type="Pfam" id="PF02470">
    <property type="entry name" value="MlaD"/>
    <property type="match status" value="1"/>
</dbReference>
<evidence type="ECO:0000256" key="1">
    <source>
        <dbReference type="SAM" id="Coils"/>
    </source>
</evidence>
<evidence type="ECO:0000313" key="3">
    <source>
        <dbReference type="EMBL" id="GAA4305024.1"/>
    </source>
</evidence>
<dbReference type="RefSeq" id="WP_345165031.1">
    <property type="nucleotide sequence ID" value="NZ_BAABGX010000002.1"/>
</dbReference>
<name>A0ABP8FJ54_9BACT</name>
<dbReference type="PANTHER" id="PTHR33371:SF4">
    <property type="entry name" value="INTERMEMBRANE PHOSPHOLIPID TRANSPORT SYSTEM BINDING PROTEIN MLAD"/>
    <property type="match status" value="1"/>
</dbReference>
<feature type="coiled-coil region" evidence="1">
    <location>
        <begin position="193"/>
        <end position="257"/>
    </location>
</feature>
<dbReference type="EMBL" id="BAABGX010000002">
    <property type="protein sequence ID" value="GAA4305024.1"/>
    <property type="molecule type" value="Genomic_DNA"/>
</dbReference>
<accession>A0ABP8FJ54</accession>
<proteinExistence type="predicted"/>
<sequence>MNLSKELKVALLGLVAVAALYVGFTFLKGSSVFSSSRTFFVTYKSVSGLTVSNPVILNGLNVGIVKEMILQPAKGNTVDVTIEINEDIQIGDSTVAMLISSDLLGGKAIELYMGKNKRLYDGGEHLIPFVKESITDLFASRAMPVLDTVDSTLVRLNMFLDKDAKRSIQSILMNAEATSETIRAMTLANQDNINQIAGNLAQLTAALQGTERKFSQLATNLNEITDTIDVQSMNQTIRNLNATVSEAQLAMKKFNESNGSFNKLMNDDSLYRNLNASSASLNALLMDLKANPKRYVHFSLIGGGTKVDKAENVKEATKVKNANTVEKAGTIEEIEKK</sequence>
<comment type="caution">
    <text evidence="3">The sequence shown here is derived from an EMBL/GenBank/DDBJ whole genome shotgun (WGS) entry which is preliminary data.</text>
</comment>
<evidence type="ECO:0000313" key="4">
    <source>
        <dbReference type="Proteomes" id="UP001501844"/>
    </source>
</evidence>
<dbReference type="InterPro" id="IPR003399">
    <property type="entry name" value="Mce/MlaD"/>
</dbReference>
<dbReference type="Proteomes" id="UP001501844">
    <property type="component" value="Unassembled WGS sequence"/>
</dbReference>
<keyword evidence="4" id="KW-1185">Reference proteome</keyword>
<organism evidence="3 4">
    <name type="scientific">Nibribacter koreensis</name>
    <dbReference type="NCBI Taxonomy" id="1084519"/>
    <lineage>
        <taxon>Bacteria</taxon>
        <taxon>Pseudomonadati</taxon>
        <taxon>Bacteroidota</taxon>
        <taxon>Cytophagia</taxon>
        <taxon>Cytophagales</taxon>
        <taxon>Hymenobacteraceae</taxon>
        <taxon>Nibribacter</taxon>
    </lineage>
</organism>